<evidence type="ECO:0000313" key="2">
    <source>
        <dbReference type="EMBL" id="KAK9944962.1"/>
    </source>
</evidence>
<evidence type="ECO:0000313" key="3">
    <source>
        <dbReference type="Proteomes" id="UP001457282"/>
    </source>
</evidence>
<keyword evidence="3" id="KW-1185">Reference proteome</keyword>
<reference evidence="2 3" key="1">
    <citation type="journal article" date="2023" name="G3 (Bethesda)">
        <title>A chromosome-length genome assembly and annotation of blackberry (Rubus argutus, cv. 'Hillquist').</title>
        <authorList>
            <person name="Bruna T."/>
            <person name="Aryal R."/>
            <person name="Dudchenko O."/>
            <person name="Sargent D.J."/>
            <person name="Mead D."/>
            <person name="Buti M."/>
            <person name="Cavallini A."/>
            <person name="Hytonen T."/>
            <person name="Andres J."/>
            <person name="Pham M."/>
            <person name="Weisz D."/>
            <person name="Mascagni F."/>
            <person name="Usai G."/>
            <person name="Natali L."/>
            <person name="Bassil N."/>
            <person name="Fernandez G.E."/>
            <person name="Lomsadze A."/>
            <person name="Armour M."/>
            <person name="Olukolu B."/>
            <person name="Poorten T."/>
            <person name="Britton C."/>
            <person name="Davik J."/>
            <person name="Ashrafi H."/>
            <person name="Aiden E.L."/>
            <person name="Borodovsky M."/>
            <person name="Worthington M."/>
        </authorList>
    </citation>
    <scope>NUCLEOTIDE SEQUENCE [LARGE SCALE GENOMIC DNA]</scope>
    <source>
        <strain evidence="2">PI 553951</strain>
    </source>
</reference>
<evidence type="ECO:0000256" key="1">
    <source>
        <dbReference type="SAM" id="MobiDB-lite"/>
    </source>
</evidence>
<organism evidence="2 3">
    <name type="scientific">Rubus argutus</name>
    <name type="common">Southern blackberry</name>
    <dbReference type="NCBI Taxonomy" id="59490"/>
    <lineage>
        <taxon>Eukaryota</taxon>
        <taxon>Viridiplantae</taxon>
        <taxon>Streptophyta</taxon>
        <taxon>Embryophyta</taxon>
        <taxon>Tracheophyta</taxon>
        <taxon>Spermatophyta</taxon>
        <taxon>Magnoliopsida</taxon>
        <taxon>eudicotyledons</taxon>
        <taxon>Gunneridae</taxon>
        <taxon>Pentapetalae</taxon>
        <taxon>rosids</taxon>
        <taxon>fabids</taxon>
        <taxon>Rosales</taxon>
        <taxon>Rosaceae</taxon>
        <taxon>Rosoideae</taxon>
        <taxon>Rosoideae incertae sedis</taxon>
        <taxon>Rubus</taxon>
    </lineage>
</organism>
<feature type="compositionally biased region" description="Polar residues" evidence="1">
    <location>
        <begin position="112"/>
        <end position="121"/>
    </location>
</feature>
<proteinExistence type="predicted"/>
<sequence>MGRGIIREESPDPGKRSRVVHKDAYEILKNSSGTETIEGLLLHLSMRMEGMSSSKAILGSNKKRWHNAEESDGNCSRRRRLSFFSWKSINYSSTNLASTSSESDFKTEAFSRMQSSTSPAQ</sequence>
<dbReference type="EMBL" id="JBEDUW010000002">
    <property type="protein sequence ID" value="KAK9944962.1"/>
    <property type="molecule type" value="Genomic_DNA"/>
</dbReference>
<comment type="caution">
    <text evidence="2">The sequence shown here is derived from an EMBL/GenBank/DDBJ whole genome shotgun (WGS) entry which is preliminary data.</text>
</comment>
<dbReference type="Proteomes" id="UP001457282">
    <property type="component" value="Unassembled WGS sequence"/>
</dbReference>
<feature type="region of interest" description="Disordered" evidence="1">
    <location>
        <begin position="96"/>
        <end position="121"/>
    </location>
</feature>
<accession>A0AAW1Y844</accession>
<name>A0AAW1Y844_RUBAR</name>
<protein>
    <submittedName>
        <fullName evidence="2">Uncharacterized protein</fullName>
    </submittedName>
</protein>
<dbReference type="AlphaFoldDB" id="A0AAW1Y844"/>
<gene>
    <name evidence="2" type="ORF">M0R45_010501</name>
</gene>